<dbReference type="Proteomes" id="UP001214250">
    <property type="component" value="Chromosome 2"/>
</dbReference>
<keyword evidence="1" id="KW-0472">Membrane</keyword>
<keyword evidence="1" id="KW-1133">Transmembrane helix</keyword>
<reference evidence="2 3" key="1">
    <citation type="submission" date="2023-02" db="EMBL/GenBank/DDBJ databases">
        <title>Genome sequence of Lentisphaera profundi SAORIC-696.</title>
        <authorList>
            <person name="Kim e."/>
            <person name="Cho J.-C."/>
            <person name="Choi A."/>
            <person name="Kang I."/>
        </authorList>
    </citation>
    <scope>NUCLEOTIDE SEQUENCE [LARGE SCALE GENOMIC DNA]</scope>
    <source>
        <strain evidence="2 3">SAORIC-696</strain>
    </source>
</reference>
<evidence type="ECO:0000313" key="3">
    <source>
        <dbReference type="Proteomes" id="UP001214250"/>
    </source>
</evidence>
<sequence>MSKLLKILVVLFVAVVVYGVYWFYNNTEEVENEKYVGFQGEAKLKPYLALQRLSEHVMSYTEADVNLASWGELSRDEILFIPLEYIPTDISIFKDLENWLENGGVLITGSVRSKNDFDVNFSPMHHRLIGFKNVEGENGGQVNLAINSVELQMPIAFSFELDAYDEEFRTDMDEFVYGYKTLGKGKIHLFNSLRAFDNRNIRDKDNADFFFSLINRDKDLVLATRPEYMGVWSWIKTRARMSLVLLIICILVWLLMVSKRFGPLLLDRSVNSRKIMEHIQVSGEYQWRAKQSGLLVGELRLSIQEQMKMRHPQSNRLSGMEQNNYLAELSSVTNDNVLQSMTGHCKTPDQFFKTVTILKQIKDSL</sequence>
<gene>
    <name evidence="2" type="ORF">PQO03_21130</name>
</gene>
<keyword evidence="1" id="KW-0812">Transmembrane</keyword>
<evidence type="ECO:0008006" key="4">
    <source>
        <dbReference type="Google" id="ProtNLM"/>
    </source>
</evidence>
<proteinExistence type="predicted"/>
<evidence type="ECO:0000313" key="2">
    <source>
        <dbReference type="EMBL" id="WDE98318.1"/>
    </source>
</evidence>
<evidence type="ECO:0000256" key="1">
    <source>
        <dbReference type="SAM" id="Phobius"/>
    </source>
</evidence>
<dbReference type="EMBL" id="CP117812">
    <property type="protein sequence ID" value="WDE98318.1"/>
    <property type="molecule type" value="Genomic_DNA"/>
</dbReference>
<name>A0ABY7VYG3_9BACT</name>
<feature type="transmembrane region" description="Helical" evidence="1">
    <location>
        <begin position="239"/>
        <end position="258"/>
    </location>
</feature>
<dbReference type="RefSeq" id="WP_274153192.1">
    <property type="nucleotide sequence ID" value="NZ_CP117812.1"/>
</dbReference>
<accession>A0ABY7VYG3</accession>
<feature type="transmembrane region" description="Helical" evidence="1">
    <location>
        <begin position="7"/>
        <end position="24"/>
    </location>
</feature>
<organism evidence="2 3">
    <name type="scientific">Lentisphaera profundi</name>
    <dbReference type="NCBI Taxonomy" id="1658616"/>
    <lineage>
        <taxon>Bacteria</taxon>
        <taxon>Pseudomonadati</taxon>
        <taxon>Lentisphaerota</taxon>
        <taxon>Lentisphaeria</taxon>
        <taxon>Lentisphaerales</taxon>
        <taxon>Lentisphaeraceae</taxon>
        <taxon>Lentisphaera</taxon>
    </lineage>
</organism>
<protein>
    <recommendedName>
        <fullName evidence="4">DUF4350 domain-containing protein</fullName>
    </recommendedName>
</protein>
<keyword evidence="3" id="KW-1185">Reference proteome</keyword>